<comment type="subcellular location">
    <subcellularLocation>
        <location evidence="1 12">Cytoplasm</location>
    </subcellularLocation>
</comment>
<dbReference type="KEGG" id="rms:RMA_0218"/>
<keyword evidence="13" id="KW-0472">Membrane</keyword>
<feature type="transmembrane region" description="Helical" evidence="13">
    <location>
        <begin position="12"/>
        <end position="35"/>
    </location>
</feature>
<evidence type="ECO:0000256" key="7">
    <source>
        <dbReference type="ARBA" id="ARBA00022603"/>
    </source>
</evidence>
<dbReference type="Gene3D" id="3.40.1280.10">
    <property type="match status" value="1"/>
</dbReference>
<evidence type="ECO:0000256" key="8">
    <source>
        <dbReference type="ARBA" id="ARBA00022679"/>
    </source>
</evidence>
<evidence type="ECO:0000256" key="1">
    <source>
        <dbReference type="ARBA" id="ARBA00004496"/>
    </source>
</evidence>
<dbReference type="CDD" id="cd18084">
    <property type="entry name" value="RsmE-like"/>
    <property type="match status" value="1"/>
</dbReference>
<dbReference type="Pfam" id="PF20260">
    <property type="entry name" value="PUA_4"/>
    <property type="match status" value="1"/>
</dbReference>
<dbReference type="Gene3D" id="2.40.240.20">
    <property type="entry name" value="Hypothetical PUA domain-like, domain 1"/>
    <property type="match status" value="1"/>
</dbReference>
<evidence type="ECO:0000313" key="16">
    <source>
        <dbReference type="EMBL" id="ABV84512.1"/>
    </source>
</evidence>
<dbReference type="NCBIfam" id="NF008694">
    <property type="entry name" value="PRK11713.3-2"/>
    <property type="match status" value="1"/>
</dbReference>
<keyword evidence="6 12" id="KW-0698">rRNA processing</keyword>
<evidence type="ECO:0000259" key="14">
    <source>
        <dbReference type="Pfam" id="PF04452"/>
    </source>
</evidence>
<dbReference type="GO" id="GO:0005737">
    <property type="term" value="C:cytoplasm"/>
    <property type="evidence" value="ECO:0007669"/>
    <property type="project" value="UniProtKB-SubCell"/>
</dbReference>
<keyword evidence="17" id="KW-1185">Reference proteome</keyword>
<dbReference type="Pfam" id="PF04452">
    <property type="entry name" value="Methyltrans_RNA"/>
    <property type="match status" value="1"/>
</dbReference>
<evidence type="ECO:0000259" key="15">
    <source>
        <dbReference type="Pfam" id="PF20260"/>
    </source>
</evidence>
<evidence type="ECO:0000256" key="11">
    <source>
        <dbReference type="ARBA" id="ARBA00047944"/>
    </source>
</evidence>
<dbReference type="PIRSF" id="PIRSF015601">
    <property type="entry name" value="MTase_slr0722"/>
    <property type="match status" value="1"/>
</dbReference>
<organism evidence="16 17">
    <name type="scientific">Rickettsia massiliae (strain Mtu5)</name>
    <dbReference type="NCBI Taxonomy" id="416276"/>
    <lineage>
        <taxon>Bacteria</taxon>
        <taxon>Pseudomonadati</taxon>
        <taxon>Pseudomonadota</taxon>
        <taxon>Alphaproteobacteria</taxon>
        <taxon>Rickettsiales</taxon>
        <taxon>Rickettsiaceae</taxon>
        <taxon>Rickettsieae</taxon>
        <taxon>Rickettsia</taxon>
        <taxon>spotted fever group</taxon>
    </lineage>
</organism>
<dbReference type="PANTHER" id="PTHR30027:SF3">
    <property type="entry name" value="16S RRNA (URACIL(1498)-N(3))-METHYLTRANSFERASE"/>
    <property type="match status" value="1"/>
</dbReference>
<comment type="similarity">
    <text evidence="2 12">Belongs to the RNA methyltransferase RsmE family.</text>
</comment>
<dbReference type="SUPFAM" id="SSF75217">
    <property type="entry name" value="alpha/beta knot"/>
    <property type="match status" value="1"/>
</dbReference>
<dbReference type="InterPro" id="IPR029026">
    <property type="entry name" value="tRNA_m1G_MTases_N"/>
</dbReference>
<dbReference type="GO" id="GO:0070042">
    <property type="term" value="F:rRNA (uridine-N3-)-methyltransferase activity"/>
    <property type="evidence" value="ECO:0007669"/>
    <property type="project" value="TreeGrafter"/>
</dbReference>
<evidence type="ECO:0000313" key="17">
    <source>
        <dbReference type="Proteomes" id="UP000001311"/>
    </source>
</evidence>
<keyword evidence="8 12" id="KW-0808">Transferase</keyword>
<comment type="function">
    <text evidence="10 12">Specifically methylates the N3 position of the uracil ring of uridine 1498 (m3U1498) in 16S rRNA. Acts on the fully assembled 30S ribosomal subunit.</text>
</comment>
<dbReference type="Proteomes" id="UP000001311">
    <property type="component" value="Chromosome"/>
</dbReference>
<gene>
    <name evidence="16" type="ordered locus">RMA_0218</name>
</gene>
<dbReference type="EMBL" id="CP000683">
    <property type="protein sequence ID" value="ABV84512.1"/>
    <property type="molecule type" value="Genomic_DNA"/>
</dbReference>
<feature type="domain" description="Ribosomal RNA small subunit methyltransferase E PUA-like" evidence="15">
    <location>
        <begin position="65"/>
        <end position="106"/>
    </location>
</feature>
<dbReference type="InterPro" id="IPR029028">
    <property type="entry name" value="Alpha/beta_knot_MTases"/>
</dbReference>
<accession>A8F0S6</accession>
<evidence type="ECO:0000256" key="4">
    <source>
        <dbReference type="ARBA" id="ARBA00013673"/>
    </source>
</evidence>
<evidence type="ECO:0000256" key="3">
    <source>
        <dbReference type="ARBA" id="ARBA00012328"/>
    </source>
</evidence>
<keyword evidence="13" id="KW-0812">Transmembrane</keyword>
<dbReference type="InterPro" id="IPR015947">
    <property type="entry name" value="PUA-like_sf"/>
</dbReference>
<evidence type="ECO:0000256" key="10">
    <source>
        <dbReference type="ARBA" id="ARBA00025699"/>
    </source>
</evidence>
<evidence type="ECO:0000256" key="5">
    <source>
        <dbReference type="ARBA" id="ARBA00022490"/>
    </source>
</evidence>
<sequence length="283" mass="32094">MLTYVHIRCGAAFRVSCKFLSISWFGKMSIIFFIVHSTKYMKYNRIYINSRLAENSKIELASDHVHYVKTVLRLKVNDGLRLFNGTDGEFLAQINDIGKNNLSVRLKEQLKKPYTESTLTLAVAIIKQDKLMLAINMATQLGITKIIPLITRRCQFRSVNIERLTKCVIEATEQSERLTPPIIEKAITIQDYLKKNNNLMLYANEHEKEDNSILRISSSLSNSDITIIVGPEGGFTNDELELLASYKNTKSISLGRNILRAETAAITAIVQVRLLGRHCEEIA</sequence>
<keyword evidence="7 12" id="KW-0489">Methyltransferase</keyword>
<dbReference type="PANTHER" id="PTHR30027">
    <property type="entry name" value="RIBOSOMAL RNA SMALL SUBUNIT METHYLTRANSFERASE E"/>
    <property type="match status" value="1"/>
</dbReference>
<keyword evidence="13" id="KW-1133">Transmembrane helix</keyword>
<protein>
    <recommendedName>
        <fullName evidence="4 12">Ribosomal RNA small subunit methyltransferase E</fullName>
        <ecNumber evidence="3 12">2.1.1.193</ecNumber>
    </recommendedName>
</protein>
<reference evidence="16 17" key="1">
    <citation type="journal article" date="2007" name="Genome Res.">
        <title>Lateral gene transfer between obligate intracellular bacteria: evidence from the Rickettsia massiliae genome.</title>
        <authorList>
            <person name="Blanc G."/>
            <person name="Ogata H."/>
            <person name="Robert C."/>
            <person name="Audic S."/>
            <person name="Claverie J.-M."/>
            <person name="Raoult D."/>
        </authorList>
    </citation>
    <scope>NUCLEOTIDE SEQUENCE [LARGE SCALE GENOMIC DNA]</scope>
    <source>
        <strain evidence="17">Mtu5</strain>
    </source>
</reference>
<dbReference type="HOGENOM" id="CLU_067442_4_0_5"/>
<dbReference type="InterPro" id="IPR046887">
    <property type="entry name" value="RsmE_PUA-like"/>
</dbReference>
<comment type="catalytic activity">
    <reaction evidence="11 12">
        <text>uridine(1498) in 16S rRNA + S-adenosyl-L-methionine = N(3)-methyluridine(1498) in 16S rRNA + S-adenosyl-L-homocysteine + H(+)</text>
        <dbReference type="Rhea" id="RHEA:42920"/>
        <dbReference type="Rhea" id="RHEA-COMP:10283"/>
        <dbReference type="Rhea" id="RHEA-COMP:10284"/>
        <dbReference type="ChEBI" id="CHEBI:15378"/>
        <dbReference type="ChEBI" id="CHEBI:57856"/>
        <dbReference type="ChEBI" id="CHEBI:59789"/>
        <dbReference type="ChEBI" id="CHEBI:65315"/>
        <dbReference type="ChEBI" id="CHEBI:74502"/>
        <dbReference type="EC" id="2.1.1.193"/>
    </reaction>
</comment>
<evidence type="ECO:0000256" key="13">
    <source>
        <dbReference type="SAM" id="Phobius"/>
    </source>
</evidence>
<dbReference type="SUPFAM" id="SSF88697">
    <property type="entry name" value="PUA domain-like"/>
    <property type="match status" value="1"/>
</dbReference>
<evidence type="ECO:0000256" key="2">
    <source>
        <dbReference type="ARBA" id="ARBA00005528"/>
    </source>
</evidence>
<evidence type="ECO:0000256" key="9">
    <source>
        <dbReference type="ARBA" id="ARBA00022691"/>
    </source>
</evidence>
<dbReference type="InterPro" id="IPR046886">
    <property type="entry name" value="RsmE_MTase_dom"/>
</dbReference>
<proteinExistence type="inferred from homology"/>
<dbReference type="GO" id="GO:0070475">
    <property type="term" value="P:rRNA base methylation"/>
    <property type="evidence" value="ECO:0007669"/>
    <property type="project" value="TreeGrafter"/>
</dbReference>
<keyword evidence="5 12" id="KW-0963">Cytoplasm</keyword>
<feature type="domain" description="Ribosomal RNA small subunit methyltransferase E methyltransferase" evidence="14">
    <location>
        <begin position="118"/>
        <end position="269"/>
    </location>
</feature>
<dbReference type="EC" id="2.1.1.193" evidence="3 12"/>
<evidence type="ECO:0000256" key="12">
    <source>
        <dbReference type="PIRNR" id="PIRNR015601"/>
    </source>
</evidence>
<dbReference type="NCBIfam" id="TIGR00046">
    <property type="entry name" value="RsmE family RNA methyltransferase"/>
    <property type="match status" value="1"/>
</dbReference>
<dbReference type="InterPro" id="IPR006700">
    <property type="entry name" value="RsmE"/>
</dbReference>
<evidence type="ECO:0000256" key="6">
    <source>
        <dbReference type="ARBA" id="ARBA00022552"/>
    </source>
</evidence>
<name>A8F0S6_RICM5</name>
<keyword evidence="9 12" id="KW-0949">S-adenosyl-L-methionine</keyword>
<dbReference type="AlphaFoldDB" id="A8F0S6"/>